<evidence type="ECO:0000313" key="2">
    <source>
        <dbReference type="EMBL" id="OWQ93524.1"/>
    </source>
</evidence>
<comment type="caution">
    <text evidence="2">The sequence shown here is derived from an EMBL/GenBank/DDBJ whole genome shotgun (WGS) entry which is preliminary data.</text>
</comment>
<name>A0A246JLJ8_9BURK</name>
<organism evidence="2 3">
    <name type="scientific">Roseateles aquatilis</name>
    <dbReference type="NCBI Taxonomy" id="431061"/>
    <lineage>
        <taxon>Bacteria</taxon>
        <taxon>Pseudomonadati</taxon>
        <taxon>Pseudomonadota</taxon>
        <taxon>Betaproteobacteria</taxon>
        <taxon>Burkholderiales</taxon>
        <taxon>Sphaerotilaceae</taxon>
        <taxon>Roseateles</taxon>
    </lineage>
</organism>
<keyword evidence="1" id="KW-0472">Membrane</keyword>
<protein>
    <recommendedName>
        <fullName evidence="4">Major facilitator superfamily (MFS) profile domain-containing protein</fullName>
    </recommendedName>
</protein>
<dbReference type="RefSeq" id="WP_088382670.1">
    <property type="nucleotide sequence ID" value="NZ_NIOF01000001.1"/>
</dbReference>
<keyword evidence="1" id="KW-0812">Transmembrane</keyword>
<evidence type="ECO:0000256" key="1">
    <source>
        <dbReference type="SAM" id="Phobius"/>
    </source>
</evidence>
<proteinExistence type="predicted"/>
<gene>
    <name evidence="2" type="ORF">CDN99_03400</name>
</gene>
<feature type="transmembrane region" description="Helical" evidence="1">
    <location>
        <begin position="50"/>
        <end position="67"/>
    </location>
</feature>
<reference evidence="2 3" key="1">
    <citation type="journal article" date="2008" name="Int. J. Syst. Evol. Microbiol.">
        <title>Description of Roseateles aquatilis sp. nov. and Roseateles terrae sp. nov., in the class Betaproteobacteria, and emended description of the genus Roseateles.</title>
        <authorList>
            <person name="Gomila M."/>
            <person name="Bowien B."/>
            <person name="Falsen E."/>
            <person name="Moore E.R."/>
            <person name="Lalucat J."/>
        </authorList>
    </citation>
    <scope>NUCLEOTIDE SEQUENCE [LARGE SCALE GENOMIC DNA]</scope>
    <source>
        <strain evidence="2 3">CCUG 48205</strain>
    </source>
</reference>
<dbReference type="Proteomes" id="UP000197468">
    <property type="component" value="Unassembled WGS sequence"/>
</dbReference>
<sequence>MSKESLNAGAWRAAVADALGFVLGGVLGLLAGRALGWDFVGAPGWGTPQILGLLLILAGMGGCRWLLRRWLLGPRA</sequence>
<accession>A0A246JLJ8</accession>
<dbReference type="EMBL" id="NIOF01000001">
    <property type="protein sequence ID" value="OWQ93524.1"/>
    <property type="molecule type" value="Genomic_DNA"/>
</dbReference>
<evidence type="ECO:0000313" key="3">
    <source>
        <dbReference type="Proteomes" id="UP000197468"/>
    </source>
</evidence>
<keyword evidence="3" id="KW-1185">Reference proteome</keyword>
<evidence type="ECO:0008006" key="4">
    <source>
        <dbReference type="Google" id="ProtNLM"/>
    </source>
</evidence>
<dbReference type="AlphaFoldDB" id="A0A246JLJ8"/>
<feature type="transmembrane region" description="Helical" evidence="1">
    <location>
        <begin position="12"/>
        <end position="30"/>
    </location>
</feature>
<keyword evidence="1" id="KW-1133">Transmembrane helix</keyword>